<dbReference type="STRING" id="52131.GA0061100_101178"/>
<dbReference type="CDD" id="cd05483">
    <property type="entry name" value="retropepsin_like_bacteria"/>
    <property type="match status" value="1"/>
</dbReference>
<accession>A0A1C3TWU2</accession>
<dbReference type="InterPro" id="IPR021109">
    <property type="entry name" value="Peptidase_aspartic_dom_sf"/>
</dbReference>
<dbReference type="OrthoDB" id="7595324at2"/>
<dbReference type="Proteomes" id="UP000186228">
    <property type="component" value="Unassembled WGS sequence"/>
</dbReference>
<keyword evidence="3" id="KW-1185">Reference proteome</keyword>
<dbReference type="InterPro" id="IPR011969">
    <property type="entry name" value="Clan_AA_Asp_peptidase_C"/>
</dbReference>
<dbReference type="Gene3D" id="2.40.70.10">
    <property type="entry name" value="Acid Proteases"/>
    <property type="match status" value="1"/>
</dbReference>
<feature type="transmembrane region" description="Helical" evidence="1">
    <location>
        <begin position="66"/>
        <end position="82"/>
    </location>
</feature>
<dbReference type="AlphaFoldDB" id="A0A1C3TWU2"/>
<organism evidence="2 3">
    <name type="scientific">Rhizobium hainanense</name>
    <dbReference type="NCBI Taxonomy" id="52131"/>
    <lineage>
        <taxon>Bacteria</taxon>
        <taxon>Pseudomonadati</taxon>
        <taxon>Pseudomonadota</taxon>
        <taxon>Alphaproteobacteria</taxon>
        <taxon>Hyphomicrobiales</taxon>
        <taxon>Rhizobiaceae</taxon>
        <taxon>Rhizobium/Agrobacterium group</taxon>
        <taxon>Rhizobium</taxon>
    </lineage>
</organism>
<dbReference type="InterPro" id="IPR001969">
    <property type="entry name" value="Aspartic_peptidase_AS"/>
</dbReference>
<dbReference type="GO" id="GO:0004190">
    <property type="term" value="F:aspartic-type endopeptidase activity"/>
    <property type="evidence" value="ECO:0007669"/>
    <property type="project" value="InterPro"/>
</dbReference>
<evidence type="ECO:0000313" key="2">
    <source>
        <dbReference type="EMBL" id="SCB07598.1"/>
    </source>
</evidence>
<dbReference type="InterPro" id="IPR034122">
    <property type="entry name" value="Retropepsin-like_bacterial"/>
</dbReference>
<sequence length="233" mass="25294">MNRLNIVLAILGIGLALLIFNNNTGSTFGMRNDDFARVVYLLPIALMMSAAVWGSRHTVSQSVRNLLIWFVIIMALATAYIYRYDAEQVGNRVFAGLMPGHAVVVTTSEGGQEVILHKRSSGHFEAQVMINGQPIDMLIDTGASTIALSQEDAERVGIIPENLTYSMTVLTANGRARAAPVELGSVAIGPIKRRDVEASVAEAGKLDQSLLGMSFLETLGSMQMQTDELRLRD</sequence>
<dbReference type="GO" id="GO:0006508">
    <property type="term" value="P:proteolysis"/>
    <property type="evidence" value="ECO:0007669"/>
    <property type="project" value="UniProtKB-KW"/>
</dbReference>
<evidence type="ECO:0000313" key="3">
    <source>
        <dbReference type="Proteomes" id="UP000186228"/>
    </source>
</evidence>
<dbReference type="NCBIfam" id="TIGR02281">
    <property type="entry name" value="clan_AA_DTGA"/>
    <property type="match status" value="1"/>
</dbReference>
<dbReference type="PROSITE" id="PS00141">
    <property type="entry name" value="ASP_PROTEASE"/>
    <property type="match status" value="1"/>
</dbReference>
<reference evidence="3" key="1">
    <citation type="submission" date="2016-08" db="EMBL/GenBank/DDBJ databases">
        <authorList>
            <person name="Varghese N."/>
            <person name="Submissions Spin"/>
        </authorList>
    </citation>
    <scope>NUCLEOTIDE SEQUENCE [LARGE SCALE GENOMIC DNA]</scope>
    <source>
        <strain evidence="3">CCBAU 57015</strain>
    </source>
</reference>
<dbReference type="RefSeq" id="WP_075850743.1">
    <property type="nucleotide sequence ID" value="NZ_FMAC01000001.1"/>
</dbReference>
<feature type="transmembrane region" description="Helical" evidence="1">
    <location>
        <begin position="35"/>
        <end position="54"/>
    </location>
</feature>
<evidence type="ECO:0000256" key="1">
    <source>
        <dbReference type="SAM" id="Phobius"/>
    </source>
</evidence>
<feature type="transmembrane region" description="Helical" evidence="1">
    <location>
        <begin position="6"/>
        <end position="23"/>
    </location>
</feature>
<dbReference type="Pfam" id="PF13975">
    <property type="entry name" value="gag-asp_proteas"/>
    <property type="match status" value="1"/>
</dbReference>
<protein>
    <submittedName>
        <fullName evidence="2">Aspartyl protease family protein</fullName>
    </submittedName>
</protein>
<keyword evidence="1" id="KW-0812">Transmembrane</keyword>
<dbReference type="SUPFAM" id="SSF50630">
    <property type="entry name" value="Acid proteases"/>
    <property type="match status" value="1"/>
</dbReference>
<keyword evidence="1" id="KW-0472">Membrane</keyword>
<name>A0A1C3TWU2_9HYPH</name>
<proteinExistence type="predicted"/>
<dbReference type="EMBL" id="FMAC01000001">
    <property type="protein sequence ID" value="SCB07598.1"/>
    <property type="molecule type" value="Genomic_DNA"/>
</dbReference>
<keyword evidence="2" id="KW-0645">Protease</keyword>
<gene>
    <name evidence="2" type="ORF">GA0061100_101178</name>
</gene>
<keyword evidence="2" id="KW-0378">Hydrolase</keyword>
<keyword evidence="1" id="KW-1133">Transmembrane helix</keyword>